<dbReference type="Proteomes" id="UP001301769">
    <property type="component" value="Unassembled WGS sequence"/>
</dbReference>
<sequence>MGKGTARPGKDILRVRPKDQRERSRWADPRPGSSAPSVSDSLFTVARMLQASGQDVLAARLLNEVISLSGDTPRMRSHLARALWFLANVETKIKAVQKQGSAAISDGAGELDPRMDKTQKNYSVWDKVRIKVK</sequence>
<gene>
    <name evidence="2" type="ORF">QBC37DRAFT_455203</name>
</gene>
<evidence type="ECO:0000256" key="1">
    <source>
        <dbReference type="SAM" id="MobiDB-lite"/>
    </source>
</evidence>
<feature type="region of interest" description="Disordered" evidence="1">
    <location>
        <begin position="1"/>
        <end position="39"/>
    </location>
</feature>
<name>A0AAN6YI05_9PEZI</name>
<protein>
    <submittedName>
        <fullName evidence="2">Uncharacterized protein</fullName>
    </submittedName>
</protein>
<dbReference type="EMBL" id="MU858068">
    <property type="protein sequence ID" value="KAK4216507.1"/>
    <property type="molecule type" value="Genomic_DNA"/>
</dbReference>
<feature type="compositionally biased region" description="Basic and acidic residues" evidence="1">
    <location>
        <begin position="8"/>
        <end position="28"/>
    </location>
</feature>
<evidence type="ECO:0000313" key="3">
    <source>
        <dbReference type="Proteomes" id="UP001301769"/>
    </source>
</evidence>
<reference evidence="2" key="1">
    <citation type="journal article" date="2023" name="Mol. Phylogenet. Evol.">
        <title>Genome-scale phylogeny and comparative genomics of the fungal order Sordariales.</title>
        <authorList>
            <person name="Hensen N."/>
            <person name="Bonometti L."/>
            <person name="Westerberg I."/>
            <person name="Brannstrom I.O."/>
            <person name="Guillou S."/>
            <person name="Cros-Aarteil S."/>
            <person name="Calhoun S."/>
            <person name="Haridas S."/>
            <person name="Kuo A."/>
            <person name="Mondo S."/>
            <person name="Pangilinan J."/>
            <person name="Riley R."/>
            <person name="LaButti K."/>
            <person name="Andreopoulos B."/>
            <person name="Lipzen A."/>
            <person name="Chen C."/>
            <person name="Yan M."/>
            <person name="Daum C."/>
            <person name="Ng V."/>
            <person name="Clum A."/>
            <person name="Steindorff A."/>
            <person name="Ohm R.A."/>
            <person name="Martin F."/>
            <person name="Silar P."/>
            <person name="Natvig D.O."/>
            <person name="Lalanne C."/>
            <person name="Gautier V."/>
            <person name="Ament-Velasquez S.L."/>
            <person name="Kruys A."/>
            <person name="Hutchinson M.I."/>
            <person name="Powell A.J."/>
            <person name="Barry K."/>
            <person name="Miller A.N."/>
            <person name="Grigoriev I.V."/>
            <person name="Debuchy R."/>
            <person name="Gladieux P."/>
            <person name="Hiltunen Thoren M."/>
            <person name="Johannesson H."/>
        </authorList>
    </citation>
    <scope>NUCLEOTIDE SEQUENCE</scope>
    <source>
        <strain evidence="2">PSN293</strain>
    </source>
</reference>
<keyword evidence="3" id="KW-1185">Reference proteome</keyword>
<comment type="caution">
    <text evidence="2">The sequence shown here is derived from an EMBL/GenBank/DDBJ whole genome shotgun (WGS) entry which is preliminary data.</text>
</comment>
<evidence type="ECO:0000313" key="2">
    <source>
        <dbReference type="EMBL" id="KAK4216507.1"/>
    </source>
</evidence>
<reference evidence="2" key="2">
    <citation type="submission" date="2023-05" db="EMBL/GenBank/DDBJ databases">
        <authorList>
            <consortium name="Lawrence Berkeley National Laboratory"/>
            <person name="Steindorff A."/>
            <person name="Hensen N."/>
            <person name="Bonometti L."/>
            <person name="Westerberg I."/>
            <person name="Brannstrom I.O."/>
            <person name="Guillou S."/>
            <person name="Cros-Aarteil S."/>
            <person name="Calhoun S."/>
            <person name="Haridas S."/>
            <person name="Kuo A."/>
            <person name="Mondo S."/>
            <person name="Pangilinan J."/>
            <person name="Riley R."/>
            <person name="Labutti K."/>
            <person name="Andreopoulos B."/>
            <person name="Lipzen A."/>
            <person name="Chen C."/>
            <person name="Yanf M."/>
            <person name="Daum C."/>
            <person name="Ng V."/>
            <person name="Clum A."/>
            <person name="Ohm R."/>
            <person name="Martin F."/>
            <person name="Silar P."/>
            <person name="Natvig D."/>
            <person name="Lalanne C."/>
            <person name="Gautier V."/>
            <person name="Ament-Velasquez S.L."/>
            <person name="Kruys A."/>
            <person name="Hutchinson M.I."/>
            <person name="Powell A.J."/>
            <person name="Barry K."/>
            <person name="Miller A.N."/>
            <person name="Grigoriev I.V."/>
            <person name="Debuchy R."/>
            <person name="Gladieux P."/>
            <person name="Thoren M.H."/>
            <person name="Johannesson H."/>
        </authorList>
    </citation>
    <scope>NUCLEOTIDE SEQUENCE</scope>
    <source>
        <strain evidence="2">PSN293</strain>
    </source>
</reference>
<dbReference type="AlphaFoldDB" id="A0AAN6YI05"/>
<accession>A0AAN6YI05</accession>
<proteinExistence type="predicted"/>
<organism evidence="2 3">
    <name type="scientific">Rhypophila decipiens</name>
    <dbReference type="NCBI Taxonomy" id="261697"/>
    <lineage>
        <taxon>Eukaryota</taxon>
        <taxon>Fungi</taxon>
        <taxon>Dikarya</taxon>
        <taxon>Ascomycota</taxon>
        <taxon>Pezizomycotina</taxon>
        <taxon>Sordariomycetes</taxon>
        <taxon>Sordariomycetidae</taxon>
        <taxon>Sordariales</taxon>
        <taxon>Naviculisporaceae</taxon>
        <taxon>Rhypophila</taxon>
    </lineage>
</organism>